<feature type="region of interest" description="Disordered" evidence="7">
    <location>
        <begin position="695"/>
        <end position="719"/>
    </location>
</feature>
<dbReference type="InterPro" id="IPR001036">
    <property type="entry name" value="Acrflvin-R"/>
</dbReference>
<organism evidence="10 11">
    <name type="scientific">Prorocentrum cordatum</name>
    <dbReference type="NCBI Taxonomy" id="2364126"/>
    <lineage>
        <taxon>Eukaryota</taxon>
        <taxon>Sar</taxon>
        <taxon>Alveolata</taxon>
        <taxon>Dinophyceae</taxon>
        <taxon>Prorocentrales</taxon>
        <taxon>Prorocentraceae</taxon>
        <taxon>Prorocentrum</taxon>
    </lineage>
</organism>
<feature type="transmembrane region" description="Helical" evidence="8">
    <location>
        <begin position="413"/>
        <end position="429"/>
    </location>
</feature>
<evidence type="ECO:0000259" key="9">
    <source>
        <dbReference type="PROSITE" id="PS50156"/>
    </source>
</evidence>
<dbReference type="Pfam" id="PF12349">
    <property type="entry name" value="Sterol-sensing"/>
    <property type="match status" value="1"/>
</dbReference>
<keyword evidence="5" id="KW-0325">Glycoprotein</keyword>
<dbReference type="Gene3D" id="1.20.1640.10">
    <property type="entry name" value="Multidrug efflux transporter AcrB transmembrane domain"/>
    <property type="match status" value="2"/>
</dbReference>
<dbReference type="PANTHER" id="PTHR45951:SF7">
    <property type="entry name" value="SSD DOMAIN-CONTAINING PROTEIN"/>
    <property type="match status" value="1"/>
</dbReference>
<evidence type="ECO:0000256" key="5">
    <source>
        <dbReference type="ARBA" id="ARBA00023180"/>
    </source>
</evidence>
<feature type="domain" description="SSD" evidence="9">
    <location>
        <begin position="954"/>
        <end position="1091"/>
    </location>
</feature>
<evidence type="ECO:0000313" key="10">
    <source>
        <dbReference type="EMBL" id="CAK0885930.1"/>
    </source>
</evidence>
<dbReference type="InterPro" id="IPR053958">
    <property type="entry name" value="HMGCR/SNAP/NPC1-like_SSD"/>
</dbReference>
<feature type="transmembrane region" description="Helical" evidence="8">
    <location>
        <begin position="462"/>
        <end position="486"/>
    </location>
</feature>
<dbReference type="Pfam" id="PF03176">
    <property type="entry name" value="MMPL"/>
    <property type="match status" value="1"/>
</dbReference>
<evidence type="ECO:0000256" key="4">
    <source>
        <dbReference type="ARBA" id="ARBA00023136"/>
    </source>
</evidence>
<feature type="transmembrane region" description="Helical" evidence="8">
    <location>
        <begin position="1062"/>
        <end position="1092"/>
    </location>
</feature>
<name>A0ABN9WJ78_9DINO</name>
<dbReference type="PANTHER" id="PTHR45951">
    <property type="entry name" value="PROTEIN DISPATCHED-RELATED"/>
    <property type="match status" value="1"/>
</dbReference>
<feature type="transmembrane region" description="Helical" evidence="8">
    <location>
        <begin position="517"/>
        <end position="538"/>
    </location>
</feature>
<reference evidence="10" key="1">
    <citation type="submission" date="2023-10" db="EMBL/GenBank/DDBJ databases">
        <authorList>
            <person name="Chen Y."/>
            <person name="Shah S."/>
            <person name="Dougan E. K."/>
            <person name="Thang M."/>
            <person name="Chan C."/>
        </authorList>
    </citation>
    <scope>NUCLEOTIDE SEQUENCE [LARGE SCALE GENOMIC DNA]</scope>
</reference>
<keyword evidence="3 8" id="KW-1133">Transmembrane helix</keyword>
<evidence type="ECO:0000256" key="3">
    <source>
        <dbReference type="ARBA" id="ARBA00022989"/>
    </source>
</evidence>
<comment type="similarity">
    <text evidence="6">Belongs to the dispatched family.</text>
</comment>
<dbReference type="EMBL" id="CAUYUJ010018733">
    <property type="protein sequence ID" value="CAK0885930.1"/>
    <property type="molecule type" value="Genomic_DNA"/>
</dbReference>
<evidence type="ECO:0000256" key="8">
    <source>
        <dbReference type="SAM" id="Phobius"/>
    </source>
</evidence>
<feature type="transmembrane region" description="Helical" evidence="8">
    <location>
        <begin position="436"/>
        <end position="456"/>
    </location>
</feature>
<feature type="transmembrane region" description="Helical" evidence="8">
    <location>
        <begin position="622"/>
        <end position="643"/>
    </location>
</feature>
<feature type="transmembrane region" description="Helical" evidence="8">
    <location>
        <begin position="1037"/>
        <end position="1056"/>
    </location>
</feature>
<dbReference type="InterPro" id="IPR004869">
    <property type="entry name" value="MMPL_dom"/>
</dbReference>
<feature type="region of interest" description="Disordered" evidence="7">
    <location>
        <begin position="1"/>
        <end position="26"/>
    </location>
</feature>
<feature type="transmembrane region" description="Helical" evidence="8">
    <location>
        <begin position="934"/>
        <end position="952"/>
    </location>
</feature>
<evidence type="ECO:0000256" key="2">
    <source>
        <dbReference type="ARBA" id="ARBA00022692"/>
    </source>
</evidence>
<dbReference type="PRINTS" id="PR00702">
    <property type="entry name" value="ACRIFLAVINRP"/>
</dbReference>
<dbReference type="Proteomes" id="UP001189429">
    <property type="component" value="Unassembled WGS sequence"/>
</dbReference>
<comment type="subcellular location">
    <subcellularLocation>
        <location evidence="1">Membrane</location>
        <topology evidence="1">Multi-pass membrane protein</topology>
    </subcellularLocation>
</comment>
<comment type="caution">
    <text evidence="10">The sequence shown here is derived from an EMBL/GenBank/DDBJ whole genome shotgun (WGS) entry which is preliminary data.</text>
</comment>
<feature type="domain" description="SSD" evidence="9">
    <location>
        <begin position="436"/>
        <end position="569"/>
    </location>
</feature>
<protein>
    <recommendedName>
        <fullName evidence="9">SSD domain-containing protein</fullName>
    </recommendedName>
</protein>
<sequence>MSSMSSQEPAIGPIVPREDGVPTESGGAAGLDAVTAIGSQNARAFAEAKPALTRSRSVNVDDIEPTRFETFIVQRPCCACCSFLAAALFFSMMAGAMFQSKVVVLATEDQWDVVGDPVVMQFSALQQGKDQSPSASIRQGAVAERSVSLSSITIIYEVNDGNIMSDLNLDKIRKVESVIVGDAKYQEHCLLTYAFNGTEGRCRSPNTPLKLAARAAATHELQTEQGFGPCGATPFWQDAADTCGTNSWYGHAPCTSAVFDPVSDEAPLDADRVSRLRCVCCASRPEDGGCADLPGTCLNSDESAQLPCTASAQELNAEQARFSFGADLSCSDGSSKRARSMYSFGFPFQGYSNTDSDEDNDRMKELLEQWTTGDLYRALAEAKNEVSDGNFNVYFSGAGTDSVFFLSSLQGDLFFAIGSFAVVFLWLWFGTTSAFLASVGMTEIILSIPLAIFMWGVMQSKFLTFFTLCILFLILGIGADDVFVLWDAYQQADAHFEHRSDGTPERKFAYALRRARGAMTVTSATTFFSMLAAGITPIPSISSFGIFGAFVVAFDFLLVITLFASAMVVFQTHFKSWSGPCTLISRGCGKCTRDAGGEGEGEKLRPPERFFRERWTPLVQRFKVPIALFWLVLFVAAVCVVGAKLRLTTEGPQFFNDEYGSRWFEVFAERDGFVSSSDTPKVQVHVVLGMDRDNAVDRTGTNARDPEDLGTPNLDPSSIRQLSTPGGQLALWGLCEDARSGLCDRVDRDENCSSELRPHPLLGAADSGPRVRVEPTGCQTGAVCFIDWVRDYRMEAEGRTAEDWHEQSLAETLSSKAFSPGATDEEAGFPCGQCCEVQGWYVCKIYAVRTSYGLQDVSAWLDMSRYYLSGGELQWGYVSLNSTMPPEALPLDVAEDHYSAWSTFVDGRVGSYGAYHTSAIWPFMVLQETLMRSVVQSIGVCLILAWVILCLATSNWIMATLSLLCIIAILIVFAGCLPIFGFSLGIFESVGLIVVLGLSVDYTVHIAHSYNEARVVGSSASPAAERAQRASHALTEMGISVLSGAITSLLASLFLLPSKFMFYHVFGVFMLTAVVVSSLVSLTLLPALLMLFGPAGSAGDLPWVQQAFSWVSFRVGRCCRTRAAAGAAVVAK</sequence>
<dbReference type="SUPFAM" id="SSF82866">
    <property type="entry name" value="Multidrug efflux transporter AcrB transmembrane domain"/>
    <property type="match status" value="2"/>
</dbReference>
<keyword evidence="4 8" id="KW-0472">Membrane</keyword>
<keyword evidence="2 8" id="KW-0812">Transmembrane</keyword>
<keyword evidence="11" id="KW-1185">Reference proteome</keyword>
<evidence type="ECO:0000256" key="7">
    <source>
        <dbReference type="SAM" id="MobiDB-lite"/>
    </source>
</evidence>
<dbReference type="InterPro" id="IPR052081">
    <property type="entry name" value="Dispatched_Hh_regulator"/>
</dbReference>
<evidence type="ECO:0000313" key="11">
    <source>
        <dbReference type="Proteomes" id="UP001189429"/>
    </source>
</evidence>
<dbReference type="PROSITE" id="PS50156">
    <property type="entry name" value="SSD"/>
    <property type="match status" value="2"/>
</dbReference>
<feature type="transmembrane region" description="Helical" evidence="8">
    <location>
        <begin position="544"/>
        <end position="570"/>
    </location>
</feature>
<gene>
    <name evidence="10" type="ORF">PCOR1329_LOCUS67412</name>
</gene>
<proteinExistence type="inferred from homology"/>
<evidence type="ECO:0000256" key="6">
    <source>
        <dbReference type="ARBA" id="ARBA00038046"/>
    </source>
</evidence>
<accession>A0ABN9WJ78</accession>
<dbReference type="InterPro" id="IPR000731">
    <property type="entry name" value="SSD"/>
</dbReference>
<evidence type="ECO:0000256" key="1">
    <source>
        <dbReference type="ARBA" id="ARBA00004141"/>
    </source>
</evidence>
<feature type="transmembrane region" description="Helical" evidence="8">
    <location>
        <begin position="959"/>
        <end position="980"/>
    </location>
</feature>